<feature type="domain" description="DUF5006" evidence="1">
    <location>
        <begin position="2"/>
        <end position="261"/>
    </location>
</feature>
<name>A0A6H0KTW8_9BACE</name>
<dbReference type="Pfam" id="PF16397">
    <property type="entry name" value="DUF5006"/>
    <property type="match status" value="1"/>
</dbReference>
<dbReference type="InterPro" id="IPR032170">
    <property type="entry name" value="DUF5006"/>
</dbReference>
<proteinExistence type="predicted"/>
<evidence type="ECO:0000313" key="2">
    <source>
        <dbReference type="EMBL" id="QIU96870.1"/>
    </source>
</evidence>
<evidence type="ECO:0000313" key="3">
    <source>
        <dbReference type="Proteomes" id="UP000501780"/>
    </source>
</evidence>
<reference evidence="2 3" key="1">
    <citation type="submission" date="2020-03" db="EMBL/GenBank/DDBJ databases">
        <title>Genomic analysis of Bacteroides faecium CBA7301.</title>
        <authorList>
            <person name="Kim J."/>
            <person name="Roh S.W."/>
        </authorList>
    </citation>
    <scope>NUCLEOTIDE SEQUENCE [LARGE SCALE GENOMIC DNA]</scope>
    <source>
        <strain evidence="2 3">CBA7301</strain>
    </source>
</reference>
<keyword evidence="3" id="KW-1185">Reference proteome</keyword>
<sequence>MKRLLYKILPACLLAIGLQGCDDETRYNPLPEAVPLTMTVNGQAFAMGEHLKVDIEVNKDADGNEVNPNEDFDIYFTAKSGNEDVSNLFDPFSSIVTFPKGETKIQVDFPVKKEGLKGHKNLNFVAFARGYKMAKSSAVIKVSDYYRITMSLENNLDNVVLDGGKCVLVAQIDKPRSIPIRVTIEPKEDETSFFAGLPSSLIIPAGASSVKSDEITLSLNGAAIKSKELTLNFESSSKDNPMTEEAMAITLKGIDDPNLYDPTKVYANPEQIFVSSTNKDAVMKWDWGKTAPYYDMKADNVHPTVDLSTWKFINAIEFHKIDASFWGSNPSKTPWSLSDTNDKPSQLYQAVDNTRFSKITNEGILKMWAEYGDFAWTSVSGRSTYGAAGYYSCNFDKNNTAAPQFVRIYPGIRIEFRVRLGGVRDGFIPWIALKDPKDGYRFMNKKEVDILRNEKGNVITQSIYSTTNQIEFSKKTSMPTAGEWNIYWAEVEDTEIRIGINGTTTVTLKKEDASSWPFDKESFTQNANGSYMGFDIVMRLSPSAERDAGTPVEGWDTVLKSITDYQNDDRTPRMEIDWIRFYKKDGVYKWDKNTEPVSGKVFY</sequence>
<dbReference type="PROSITE" id="PS51257">
    <property type="entry name" value="PROKAR_LIPOPROTEIN"/>
    <property type="match status" value="1"/>
</dbReference>
<organism evidence="2 3">
    <name type="scientific">Bacteroides faecium</name>
    <dbReference type="NCBI Taxonomy" id="2715212"/>
    <lineage>
        <taxon>Bacteria</taxon>
        <taxon>Pseudomonadati</taxon>
        <taxon>Bacteroidota</taxon>
        <taxon>Bacteroidia</taxon>
        <taxon>Bacteroidales</taxon>
        <taxon>Bacteroidaceae</taxon>
        <taxon>Bacteroides</taxon>
    </lineage>
</organism>
<dbReference type="RefSeq" id="WP_167966555.1">
    <property type="nucleotide sequence ID" value="NZ_CP050831.1"/>
</dbReference>
<dbReference type="Proteomes" id="UP000501780">
    <property type="component" value="Chromosome"/>
</dbReference>
<dbReference type="InterPro" id="IPR013320">
    <property type="entry name" value="ConA-like_dom_sf"/>
</dbReference>
<evidence type="ECO:0000259" key="1">
    <source>
        <dbReference type="Pfam" id="PF16397"/>
    </source>
</evidence>
<accession>A0A6H0KTW8</accession>
<dbReference type="SUPFAM" id="SSF49899">
    <property type="entry name" value="Concanavalin A-like lectins/glucanases"/>
    <property type="match status" value="1"/>
</dbReference>
<dbReference type="GO" id="GO:0004553">
    <property type="term" value="F:hydrolase activity, hydrolyzing O-glycosyl compounds"/>
    <property type="evidence" value="ECO:0007669"/>
    <property type="project" value="UniProtKB-ARBA"/>
</dbReference>
<dbReference type="GO" id="GO:0005975">
    <property type="term" value="P:carbohydrate metabolic process"/>
    <property type="evidence" value="ECO:0007669"/>
    <property type="project" value="UniProtKB-ARBA"/>
</dbReference>
<protein>
    <submittedName>
        <fullName evidence="2">DUF5006 domain-containing protein</fullName>
    </submittedName>
</protein>
<dbReference type="KEGG" id="bfc:BacF7301_23145"/>
<dbReference type="AlphaFoldDB" id="A0A6H0KTW8"/>
<dbReference type="Gene3D" id="2.60.120.200">
    <property type="match status" value="1"/>
</dbReference>
<gene>
    <name evidence="2" type="ORF">BacF7301_23145</name>
</gene>
<dbReference type="EMBL" id="CP050831">
    <property type="protein sequence ID" value="QIU96870.1"/>
    <property type="molecule type" value="Genomic_DNA"/>
</dbReference>